<dbReference type="AlphaFoldDB" id="A0A0R3SH58"/>
<reference evidence="2 3" key="2">
    <citation type="submission" date="2018-11" db="EMBL/GenBank/DDBJ databases">
        <authorList>
            <consortium name="Pathogen Informatics"/>
        </authorList>
    </citation>
    <scope>NUCLEOTIDE SEQUENCE [LARGE SCALE GENOMIC DNA]</scope>
</reference>
<protein>
    <submittedName>
        <fullName evidence="4">Integrase catalytic domain-containing protein</fullName>
    </submittedName>
</protein>
<name>A0A0R3SH58_HYMDI</name>
<evidence type="ECO:0000256" key="1">
    <source>
        <dbReference type="SAM" id="MobiDB-lite"/>
    </source>
</evidence>
<dbReference type="Proteomes" id="UP000274504">
    <property type="component" value="Unassembled WGS sequence"/>
</dbReference>
<accession>A0A0R3SH58</accession>
<reference evidence="4" key="1">
    <citation type="submission" date="2017-02" db="UniProtKB">
        <authorList>
            <consortium name="WormBaseParasite"/>
        </authorList>
    </citation>
    <scope>IDENTIFICATION</scope>
</reference>
<dbReference type="GO" id="GO:0003676">
    <property type="term" value="F:nucleic acid binding"/>
    <property type="evidence" value="ECO:0007669"/>
    <property type="project" value="InterPro"/>
</dbReference>
<evidence type="ECO:0000313" key="4">
    <source>
        <dbReference type="WBParaSite" id="HDID_0000427201-mRNA-1"/>
    </source>
</evidence>
<dbReference type="Gene3D" id="3.30.420.10">
    <property type="entry name" value="Ribonuclease H-like superfamily/Ribonuclease H"/>
    <property type="match status" value="1"/>
</dbReference>
<organism evidence="4">
    <name type="scientific">Hymenolepis diminuta</name>
    <name type="common">Rat tapeworm</name>
    <dbReference type="NCBI Taxonomy" id="6216"/>
    <lineage>
        <taxon>Eukaryota</taxon>
        <taxon>Metazoa</taxon>
        <taxon>Spiralia</taxon>
        <taxon>Lophotrochozoa</taxon>
        <taxon>Platyhelminthes</taxon>
        <taxon>Cestoda</taxon>
        <taxon>Eucestoda</taxon>
        <taxon>Cyclophyllidea</taxon>
        <taxon>Hymenolepididae</taxon>
        <taxon>Hymenolepis</taxon>
    </lineage>
</organism>
<feature type="region of interest" description="Disordered" evidence="1">
    <location>
        <begin position="76"/>
        <end position="118"/>
    </location>
</feature>
<dbReference type="InterPro" id="IPR036397">
    <property type="entry name" value="RNaseH_sf"/>
</dbReference>
<dbReference type="InterPro" id="IPR012337">
    <property type="entry name" value="RNaseH-like_sf"/>
</dbReference>
<dbReference type="EMBL" id="UYSG01001570">
    <property type="protein sequence ID" value="VDL46617.1"/>
    <property type="molecule type" value="Genomic_DNA"/>
</dbReference>
<sequence length="169" mass="19134">MSVTCKEPHLPRFRTVATNGNPVDQVTYRFHGSELVPLILANRIFLTYRLPKTPVLDNGEQFTSVVVKEFCERRPTEHIRAPPTTPSQMDRQEHSSIKSGLQKAKGDETWKRSTRHPALGEKSPAELLMGRKLGTVHEAMLLKKTLPARKRGSQKNGFAVNTPIYARDY</sequence>
<proteinExistence type="predicted"/>
<evidence type="ECO:0000313" key="2">
    <source>
        <dbReference type="EMBL" id="VDL46617.1"/>
    </source>
</evidence>
<evidence type="ECO:0000313" key="3">
    <source>
        <dbReference type="Proteomes" id="UP000274504"/>
    </source>
</evidence>
<dbReference type="WBParaSite" id="HDID_0000427201-mRNA-1">
    <property type="protein sequence ID" value="HDID_0000427201-mRNA-1"/>
    <property type="gene ID" value="HDID_0000427201"/>
</dbReference>
<dbReference type="STRING" id="6216.A0A0R3SH58"/>
<gene>
    <name evidence="2" type="ORF">HDID_LOCUS4270</name>
</gene>
<dbReference type="OrthoDB" id="7758825at2759"/>
<dbReference type="SUPFAM" id="SSF53098">
    <property type="entry name" value="Ribonuclease H-like"/>
    <property type="match status" value="1"/>
</dbReference>